<feature type="domain" description="F-box" evidence="3">
    <location>
        <begin position="221"/>
        <end position="271"/>
    </location>
</feature>
<dbReference type="InterPro" id="IPR036047">
    <property type="entry name" value="F-box-like_dom_sf"/>
</dbReference>
<dbReference type="GO" id="GO:0031146">
    <property type="term" value="P:SCF-dependent proteasomal ubiquitin-dependent protein catabolic process"/>
    <property type="evidence" value="ECO:0007669"/>
    <property type="project" value="TreeGrafter"/>
</dbReference>
<dbReference type="PANTHER" id="PTHR12874:SF9">
    <property type="entry name" value="F-BOX ONLY PROTEIN 48"/>
    <property type="match status" value="1"/>
</dbReference>
<protein>
    <recommendedName>
        <fullName evidence="3">F-box domain-containing protein</fullName>
    </recommendedName>
</protein>
<dbReference type="EMBL" id="CP138580">
    <property type="protein sequence ID" value="WPG97959.1"/>
    <property type="molecule type" value="Genomic_DNA"/>
</dbReference>
<dbReference type="SUPFAM" id="SSF81383">
    <property type="entry name" value="F-box domain"/>
    <property type="match status" value="1"/>
</dbReference>
<dbReference type="GO" id="GO:0005737">
    <property type="term" value="C:cytoplasm"/>
    <property type="evidence" value="ECO:0007669"/>
    <property type="project" value="TreeGrafter"/>
</dbReference>
<evidence type="ECO:0000313" key="5">
    <source>
        <dbReference type="Proteomes" id="UP001303373"/>
    </source>
</evidence>
<dbReference type="Proteomes" id="UP001303373">
    <property type="component" value="Chromosome 1"/>
</dbReference>
<keyword evidence="5" id="KW-1185">Reference proteome</keyword>
<feature type="region of interest" description="Disordered" evidence="2">
    <location>
        <begin position="29"/>
        <end position="84"/>
    </location>
</feature>
<dbReference type="Pfam" id="PF19270">
    <property type="entry name" value="FBO_C"/>
    <property type="match status" value="1"/>
</dbReference>
<dbReference type="InterPro" id="IPR001810">
    <property type="entry name" value="F-box_dom"/>
</dbReference>
<evidence type="ECO:0000259" key="3">
    <source>
        <dbReference type="PROSITE" id="PS50181"/>
    </source>
</evidence>
<reference evidence="4 5" key="1">
    <citation type="submission" date="2023-11" db="EMBL/GenBank/DDBJ databases">
        <title>An acidophilic fungus is an integral part of prey digestion in a carnivorous sundew plant.</title>
        <authorList>
            <person name="Tsai I.J."/>
        </authorList>
    </citation>
    <scope>NUCLEOTIDE SEQUENCE [LARGE SCALE GENOMIC DNA]</scope>
    <source>
        <strain evidence="4">169a</strain>
    </source>
</reference>
<sequence length="549" mass="61903">MADNEAPKPETEAELEAFRARWREEIARKSKQLGEASSNAQSSLEKTQKRRNAPLASSSIGPSITKRPDANDHDDFVPRPYHDLPDKEEQLKLGQDGQPNESYLSKEPISALEHYERAVEKEAQGNLQLSMQHYRKAFKLDDGVHELYKKKHFPPSFFAKQKQTSNPLAANASSGSTAARRHSVHASANSLPSTLKQLVEEFATMQIEAAPPPTDASTQESCPLAELPEEILSQILGDLAAIDVASFARVAQVCKRLAFLVLTEEAIWKNVALGDKVGFKAMHYNYVCDVLGNPIQESDQLDHYLGSYDEETNEDGELELPPTPEERALAYSDITERLLHDFYSSSWRQMFRSRPRIRFNGCYISTVNYTRPGAQASNSLLWGNSVHVVTYFRYLRFFRDGTVISLLSTAEPVDVVHHLVKDNLNITHDNTLPNRVMKDALRGRWRLTSPLSSHSTKSANLELAGDISSTEAPAETEGDIHIETEGVVQRYTYRMLLSLSHAGKAARNNKLAWKGFWSHNRLTDDWGEFGLRNDRAFYWSRVKSYGMGY</sequence>
<proteinExistence type="predicted"/>
<dbReference type="Gene3D" id="1.20.1280.50">
    <property type="match status" value="1"/>
</dbReference>
<feature type="compositionally biased region" description="Polar residues" evidence="2">
    <location>
        <begin position="35"/>
        <end position="45"/>
    </location>
</feature>
<accession>A0AAQ3R7G7</accession>
<gene>
    <name evidence="4" type="ORF">R9X50_00074200</name>
</gene>
<dbReference type="PROSITE" id="PS50181">
    <property type="entry name" value="FBOX"/>
    <property type="match status" value="1"/>
</dbReference>
<name>A0AAQ3R7G7_9PEZI</name>
<evidence type="ECO:0000256" key="2">
    <source>
        <dbReference type="SAM" id="MobiDB-lite"/>
    </source>
</evidence>
<evidence type="ECO:0000256" key="1">
    <source>
        <dbReference type="ARBA" id="ARBA00022786"/>
    </source>
</evidence>
<feature type="compositionally biased region" description="Basic and acidic residues" evidence="2">
    <location>
        <begin position="66"/>
        <end position="84"/>
    </location>
</feature>
<keyword evidence="1" id="KW-0833">Ubl conjugation pathway</keyword>
<dbReference type="Pfam" id="PF12937">
    <property type="entry name" value="F-box-like"/>
    <property type="match status" value="1"/>
</dbReference>
<evidence type="ECO:0000313" key="4">
    <source>
        <dbReference type="EMBL" id="WPG97959.1"/>
    </source>
</evidence>
<organism evidence="4 5">
    <name type="scientific">Acrodontium crateriforme</name>
    <dbReference type="NCBI Taxonomy" id="150365"/>
    <lineage>
        <taxon>Eukaryota</taxon>
        <taxon>Fungi</taxon>
        <taxon>Dikarya</taxon>
        <taxon>Ascomycota</taxon>
        <taxon>Pezizomycotina</taxon>
        <taxon>Dothideomycetes</taxon>
        <taxon>Dothideomycetidae</taxon>
        <taxon>Mycosphaerellales</taxon>
        <taxon>Teratosphaeriaceae</taxon>
        <taxon>Acrodontium</taxon>
    </lineage>
</organism>
<dbReference type="AlphaFoldDB" id="A0AAQ3R7G7"/>
<dbReference type="PANTHER" id="PTHR12874">
    <property type="entry name" value="F-BOX ONLY PROTEIN 48-RELATED"/>
    <property type="match status" value="1"/>
</dbReference>
<dbReference type="InterPro" id="IPR045464">
    <property type="entry name" value="Hrt3/FBXO9_C"/>
</dbReference>
<dbReference type="GO" id="GO:0019005">
    <property type="term" value="C:SCF ubiquitin ligase complex"/>
    <property type="evidence" value="ECO:0007669"/>
    <property type="project" value="TreeGrafter"/>
</dbReference>